<dbReference type="Gene3D" id="3.40.850.10">
    <property type="entry name" value="Kinesin motor domain"/>
    <property type="match status" value="1"/>
</dbReference>
<evidence type="ECO:0000256" key="6">
    <source>
        <dbReference type="ARBA" id="ARBA00023054"/>
    </source>
</evidence>
<dbReference type="InterPro" id="IPR036961">
    <property type="entry name" value="Kinesin_motor_dom_sf"/>
</dbReference>
<proteinExistence type="inferred from homology"/>
<name>A0A137NZ30_CONC2</name>
<evidence type="ECO:0000256" key="3">
    <source>
        <dbReference type="ARBA" id="ARBA00022701"/>
    </source>
</evidence>
<dbReference type="GO" id="GO:0005524">
    <property type="term" value="F:ATP binding"/>
    <property type="evidence" value="ECO:0007669"/>
    <property type="project" value="UniProtKB-UniRule"/>
</dbReference>
<dbReference type="PANTHER" id="PTHR47969">
    <property type="entry name" value="CHROMOSOME-ASSOCIATED KINESIN KIF4A-RELATED"/>
    <property type="match status" value="1"/>
</dbReference>
<evidence type="ECO:0000256" key="2">
    <source>
        <dbReference type="ARBA" id="ARBA00022490"/>
    </source>
</evidence>
<comment type="subcellular location">
    <subcellularLocation>
        <location evidence="1">Cytoplasm</location>
        <location evidence="1">Cytoskeleton</location>
    </subcellularLocation>
</comment>
<evidence type="ECO:0000256" key="13">
    <source>
        <dbReference type="SAM" id="MobiDB-lite"/>
    </source>
</evidence>
<gene>
    <name evidence="16" type="ORF">CONCODRAFT_108318</name>
</gene>
<evidence type="ECO:0000256" key="7">
    <source>
        <dbReference type="ARBA" id="ARBA00023175"/>
    </source>
</evidence>
<keyword evidence="8" id="KW-0206">Cytoskeleton</keyword>
<evidence type="ECO:0000256" key="14">
    <source>
        <dbReference type="SAM" id="Phobius"/>
    </source>
</evidence>
<dbReference type="GO" id="GO:0007018">
    <property type="term" value="P:microtubule-based movement"/>
    <property type="evidence" value="ECO:0007669"/>
    <property type="project" value="InterPro"/>
</dbReference>
<evidence type="ECO:0000313" key="16">
    <source>
        <dbReference type="EMBL" id="KXN68085.1"/>
    </source>
</evidence>
<feature type="compositionally biased region" description="Polar residues" evidence="13">
    <location>
        <begin position="405"/>
        <end position="421"/>
    </location>
</feature>
<dbReference type="GO" id="GO:0007052">
    <property type="term" value="P:mitotic spindle organization"/>
    <property type="evidence" value="ECO:0007669"/>
    <property type="project" value="TreeGrafter"/>
</dbReference>
<keyword evidence="4 10" id="KW-0547">Nucleotide-binding</keyword>
<evidence type="ECO:0000256" key="1">
    <source>
        <dbReference type="ARBA" id="ARBA00004245"/>
    </source>
</evidence>
<dbReference type="InterPro" id="IPR027640">
    <property type="entry name" value="Kinesin-like_fam"/>
</dbReference>
<evidence type="ECO:0000256" key="5">
    <source>
        <dbReference type="ARBA" id="ARBA00022840"/>
    </source>
</evidence>
<dbReference type="AlphaFoldDB" id="A0A137NZ30"/>
<sequence length="792" mass="88931">MSIHKVSPTANGLDNYQPNSDSSPSNTPNDNLSVRVVVRVRPFFNEDLKKLGSKANDTSIVEINSEVGSLFIPPISLRYFYDYVLGEQSTQQDMFKVVQGLVPKMLEGFNVTILAYGQTSSGKTYTMGTGVLKNDDTDGIIPRAVDEIFSQVENLKEHSQVSLTASYLEIYNEEFIDLLIPDHFGPNYKPNIQILEDGKGNIVWNGVTELEVESVEDVMRLLLSGTAKRQIAETAMNSVSSRSHAIFSVGLKSVHKTETGSKVITQSKFHFVDLAGSERMKKTGASGNRAKEGININGGLLALGNVISALGKIPKMPHIPYRDSKLTRLLQDSIGGNSFTIFIACVSPAPADMSETQNTLLYANRAKKIKNKAIKNHTEVEDINALKQQLQELKAELESYKKSESTTATPSTAKGTSSQSDPRAMQFLFERVDVLENDLKSTRTKYSDLRKRYAHLIQNYNRKADEVSFMQFDTMSNAPTEMSFMSDFNINSNSETLKYEQLIQNLEEQLRELREEYGNLEDKFHSEATAKSQLLLQNDQNLGEMFKLQQQLDVLENDKKNLESRLSSNPSFVPVPDFDISSIHEVHSSEDDSKTDQIEFEMSQLQIQNQELQDLNNQLKEELNLLQKSPVGGVLPSPLPSHMSNLNIESDATSIESYDRGSIVELEQTPQSVITNLEKREQEHLALIEQLRVQVLHLQNEKQDLAHNINHDSVESIGEDEEMVSALTGSPITHKATPSIEYVDKVLTTDSKPMKNDELSSEKLVIFIAYLLFILLLPHIILQTIVQFYFYV</sequence>
<protein>
    <recommendedName>
        <fullName evidence="11">Kinesin-like protein</fullName>
    </recommendedName>
</protein>
<dbReference type="GO" id="GO:0005874">
    <property type="term" value="C:microtubule"/>
    <property type="evidence" value="ECO:0007669"/>
    <property type="project" value="UniProtKB-KW"/>
</dbReference>
<dbReference type="SMART" id="SM00129">
    <property type="entry name" value="KISc"/>
    <property type="match status" value="1"/>
</dbReference>
<keyword evidence="14" id="KW-1133">Transmembrane helix</keyword>
<dbReference type="OMA" id="DMNVEHE"/>
<feature type="compositionally biased region" description="Low complexity" evidence="13">
    <location>
        <begin position="18"/>
        <end position="31"/>
    </location>
</feature>
<dbReference type="GO" id="GO:0005875">
    <property type="term" value="C:microtubule associated complex"/>
    <property type="evidence" value="ECO:0007669"/>
    <property type="project" value="TreeGrafter"/>
</dbReference>
<keyword evidence="14" id="KW-0472">Membrane</keyword>
<keyword evidence="6 12" id="KW-0175">Coiled coil</keyword>
<organism evidence="16 17">
    <name type="scientific">Conidiobolus coronatus (strain ATCC 28846 / CBS 209.66 / NRRL 28638)</name>
    <name type="common">Delacroixia coronata</name>
    <dbReference type="NCBI Taxonomy" id="796925"/>
    <lineage>
        <taxon>Eukaryota</taxon>
        <taxon>Fungi</taxon>
        <taxon>Fungi incertae sedis</taxon>
        <taxon>Zoopagomycota</taxon>
        <taxon>Entomophthoromycotina</taxon>
        <taxon>Entomophthoromycetes</taxon>
        <taxon>Entomophthorales</taxon>
        <taxon>Ancylistaceae</taxon>
        <taxon>Conidiobolus</taxon>
    </lineage>
</organism>
<dbReference type="Pfam" id="PF00225">
    <property type="entry name" value="Kinesin"/>
    <property type="match status" value="1"/>
</dbReference>
<feature type="transmembrane region" description="Helical" evidence="14">
    <location>
        <begin position="764"/>
        <end position="791"/>
    </location>
</feature>
<dbReference type="PANTHER" id="PTHR47969:SF15">
    <property type="entry name" value="CHROMOSOME-ASSOCIATED KINESIN KIF4A-RELATED"/>
    <property type="match status" value="1"/>
</dbReference>
<feature type="coiled-coil region" evidence="12">
    <location>
        <begin position="595"/>
        <end position="629"/>
    </location>
</feature>
<accession>A0A137NZ30</accession>
<feature type="region of interest" description="Disordered" evidence="13">
    <location>
        <begin position="401"/>
        <end position="421"/>
    </location>
</feature>
<evidence type="ECO:0000256" key="11">
    <source>
        <dbReference type="RuleBase" id="RU000394"/>
    </source>
</evidence>
<dbReference type="GO" id="GO:0003777">
    <property type="term" value="F:microtubule motor activity"/>
    <property type="evidence" value="ECO:0007669"/>
    <property type="project" value="InterPro"/>
</dbReference>
<dbReference type="InterPro" id="IPR019821">
    <property type="entry name" value="Kinesin_motor_CS"/>
</dbReference>
<keyword evidence="7 10" id="KW-0505">Motor protein</keyword>
<feature type="coiled-coil region" evidence="12">
    <location>
        <begin position="674"/>
        <end position="708"/>
    </location>
</feature>
<dbReference type="FunFam" id="3.40.850.10:FF:000019">
    <property type="entry name" value="Kinesin-like protein KIN-5D"/>
    <property type="match status" value="1"/>
</dbReference>
<dbReference type="PROSITE" id="PS00411">
    <property type="entry name" value="KINESIN_MOTOR_1"/>
    <property type="match status" value="1"/>
</dbReference>
<feature type="region of interest" description="Disordered" evidence="13">
    <location>
        <begin position="1"/>
        <end position="31"/>
    </location>
</feature>
<keyword evidence="17" id="KW-1185">Reference proteome</keyword>
<dbReference type="GO" id="GO:0008017">
    <property type="term" value="F:microtubule binding"/>
    <property type="evidence" value="ECO:0007669"/>
    <property type="project" value="InterPro"/>
</dbReference>
<evidence type="ECO:0000259" key="15">
    <source>
        <dbReference type="PROSITE" id="PS50067"/>
    </source>
</evidence>
<dbReference type="OrthoDB" id="3176171at2759"/>
<keyword evidence="14" id="KW-0812">Transmembrane</keyword>
<dbReference type="SUPFAM" id="SSF52540">
    <property type="entry name" value="P-loop containing nucleoside triphosphate hydrolases"/>
    <property type="match status" value="1"/>
</dbReference>
<evidence type="ECO:0000256" key="10">
    <source>
        <dbReference type="PROSITE-ProRule" id="PRU00283"/>
    </source>
</evidence>
<dbReference type="STRING" id="796925.A0A137NZ30"/>
<evidence type="ECO:0000313" key="17">
    <source>
        <dbReference type="Proteomes" id="UP000070444"/>
    </source>
</evidence>
<dbReference type="InterPro" id="IPR001752">
    <property type="entry name" value="Kinesin_motor_dom"/>
</dbReference>
<evidence type="ECO:0000256" key="12">
    <source>
        <dbReference type="SAM" id="Coils"/>
    </source>
</evidence>
<keyword evidence="2" id="KW-0963">Cytoplasm</keyword>
<reference evidence="16 17" key="1">
    <citation type="journal article" date="2015" name="Genome Biol. Evol.">
        <title>Phylogenomic analyses indicate that early fungi evolved digesting cell walls of algal ancestors of land plants.</title>
        <authorList>
            <person name="Chang Y."/>
            <person name="Wang S."/>
            <person name="Sekimoto S."/>
            <person name="Aerts A.L."/>
            <person name="Choi C."/>
            <person name="Clum A."/>
            <person name="LaButti K.M."/>
            <person name="Lindquist E.A."/>
            <person name="Yee Ngan C."/>
            <person name="Ohm R.A."/>
            <person name="Salamov A.A."/>
            <person name="Grigoriev I.V."/>
            <person name="Spatafora J.W."/>
            <person name="Berbee M.L."/>
        </authorList>
    </citation>
    <scope>NUCLEOTIDE SEQUENCE [LARGE SCALE GENOMIC DNA]</scope>
    <source>
        <strain evidence="16 17">NRRL 28638</strain>
    </source>
</reference>
<evidence type="ECO:0000256" key="8">
    <source>
        <dbReference type="ARBA" id="ARBA00023212"/>
    </source>
</evidence>
<dbReference type="PRINTS" id="PR00380">
    <property type="entry name" value="KINESINHEAVY"/>
</dbReference>
<dbReference type="Proteomes" id="UP000070444">
    <property type="component" value="Unassembled WGS sequence"/>
</dbReference>
<dbReference type="PROSITE" id="PS50067">
    <property type="entry name" value="KINESIN_MOTOR_2"/>
    <property type="match status" value="1"/>
</dbReference>
<keyword evidence="5 10" id="KW-0067">ATP-binding</keyword>
<keyword evidence="3 11" id="KW-0493">Microtubule</keyword>
<feature type="binding site" evidence="10">
    <location>
        <begin position="117"/>
        <end position="124"/>
    </location>
    <ligand>
        <name>ATP</name>
        <dbReference type="ChEBI" id="CHEBI:30616"/>
    </ligand>
</feature>
<feature type="domain" description="Kinesin motor" evidence="15">
    <location>
        <begin position="33"/>
        <end position="369"/>
    </location>
</feature>
<evidence type="ECO:0000256" key="9">
    <source>
        <dbReference type="ARBA" id="ARBA00034704"/>
    </source>
</evidence>
<dbReference type="EMBL" id="KQ964596">
    <property type="protein sequence ID" value="KXN68085.1"/>
    <property type="molecule type" value="Genomic_DNA"/>
</dbReference>
<comment type="similarity">
    <text evidence="9">Belongs to the TRAFAC class myosin-kinesin ATPase superfamily. Kinesin family. KIN-5/BimC subfamily.</text>
</comment>
<dbReference type="InterPro" id="IPR027417">
    <property type="entry name" value="P-loop_NTPase"/>
</dbReference>
<evidence type="ECO:0000256" key="4">
    <source>
        <dbReference type="ARBA" id="ARBA00022741"/>
    </source>
</evidence>
<feature type="compositionally biased region" description="Polar residues" evidence="13">
    <location>
        <begin position="8"/>
        <end position="17"/>
    </location>
</feature>
<dbReference type="GO" id="GO:0051231">
    <property type="term" value="P:spindle elongation"/>
    <property type="evidence" value="ECO:0007669"/>
    <property type="project" value="TreeGrafter"/>
</dbReference>
<feature type="coiled-coil region" evidence="12">
    <location>
        <begin position="496"/>
        <end position="565"/>
    </location>
</feature>